<proteinExistence type="predicted"/>
<organism evidence="1 2">
    <name type="scientific">Marinicauda algicola</name>
    <dbReference type="NCBI Taxonomy" id="2029849"/>
    <lineage>
        <taxon>Bacteria</taxon>
        <taxon>Pseudomonadati</taxon>
        <taxon>Pseudomonadota</taxon>
        <taxon>Alphaproteobacteria</taxon>
        <taxon>Maricaulales</taxon>
        <taxon>Maricaulaceae</taxon>
        <taxon>Marinicauda</taxon>
    </lineage>
</organism>
<gene>
    <name evidence="1" type="ORF">E5163_14825</name>
</gene>
<dbReference type="RefSeq" id="WP_135997313.1">
    <property type="nucleotide sequence ID" value="NZ_CP071057.1"/>
</dbReference>
<keyword evidence="2" id="KW-1185">Reference proteome</keyword>
<name>A0A4V3RXP7_9PROT</name>
<evidence type="ECO:0000313" key="1">
    <source>
        <dbReference type="EMBL" id="TGY87339.1"/>
    </source>
</evidence>
<protein>
    <recommendedName>
        <fullName evidence="3">Class I SAM-dependent methyltransferase</fullName>
    </recommendedName>
</protein>
<dbReference type="AlphaFoldDB" id="A0A4V3RXP7"/>
<comment type="caution">
    <text evidence="1">The sequence shown here is derived from an EMBL/GenBank/DDBJ whole genome shotgun (WGS) entry which is preliminary data.</text>
</comment>
<evidence type="ECO:0000313" key="2">
    <source>
        <dbReference type="Proteomes" id="UP000308054"/>
    </source>
</evidence>
<dbReference type="SUPFAM" id="SSF53335">
    <property type="entry name" value="S-adenosyl-L-methionine-dependent methyltransferases"/>
    <property type="match status" value="1"/>
</dbReference>
<reference evidence="1 2" key="1">
    <citation type="journal article" date="2017" name="Int. J. Syst. Evol. Microbiol.">
        <title>Marinicauda algicola sp. nov., isolated from a marine red alga Rhodosorus marinus.</title>
        <authorList>
            <person name="Jeong S.E."/>
            <person name="Jeon S.H."/>
            <person name="Chun B.H."/>
            <person name="Kim D.W."/>
            <person name="Jeon C.O."/>
        </authorList>
    </citation>
    <scope>NUCLEOTIDE SEQUENCE [LARGE SCALE GENOMIC DNA]</scope>
    <source>
        <strain evidence="1 2">JCM 31718</strain>
    </source>
</reference>
<dbReference type="OrthoDB" id="1079385at2"/>
<evidence type="ECO:0008006" key="3">
    <source>
        <dbReference type="Google" id="ProtNLM"/>
    </source>
</evidence>
<dbReference type="InterPro" id="IPR029063">
    <property type="entry name" value="SAM-dependent_MTases_sf"/>
</dbReference>
<dbReference type="EMBL" id="SRXW01000006">
    <property type="protein sequence ID" value="TGY87339.1"/>
    <property type="molecule type" value="Genomic_DNA"/>
</dbReference>
<sequence>MSAVAKNAHVWERDELDWYVEPERCTRQLLARERFMGPIWDPACGGGNIVLALLACGHQAKGTDIVRRVGAQETWFHGERDFLKMIHPVAGNIVCNPPFFRAKGAEAFIRKAHELAWGKIAMFLDIRFLAGADRATGLYQDLPPSRIWIVTPRASCPPGQYLMDGGKAGHGSSDWCWVVWDKTAPAPAFPALGWLTAEDEVAS</sequence>
<accession>A0A4V3RXP7</accession>
<dbReference type="Proteomes" id="UP000308054">
    <property type="component" value="Unassembled WGS sequence"/>
</dbReference>